<dbReference type="Proteomes" id="UP001454036">
    <property type="component" value="Unassembled WGS sequence"/>
</dbReference>
<protein>
    <recommendedName>
        <fullName evidence="4">beta-galactosidase</fullName>
        <ecNumber evidence="4">3.2.1.23</ecNumber>
    </recommendedName>
</protein>
<evidence type="ECO:0000256" key="1">
    <source>
        <dbReference type="ARBA" id="ARBA00001412"/>
    </source>
</evidence>
<gene>
    <name evidence="11" type="ORF">LIER_27051</name>
</gene>
<evidence type="ECO:0000259" key="10">
    <source>
        <dbReference type="PROSITE" id="PS50228"/>
    </source>
</evidence>
<dbReference type="InterPro" id="IPR000922">
    <property type="entry name" value="Lectin_gal-bd_dom"/>
</dbReference>
<keyword evidence="6" id="KW-0964">Secreted</keyword>
<dbReference type="GO" id="GO:0004565">
    <property type="term" value="F:beta-galactosidase activity"/>
    <property type="evidence" value="ECO:0007669"/>
    <property type="project" value="UniProtKB-EC"/>
</dbReference>
<dbReference type="FunFam" id="2.60.120.740:FF:000002">
    <property type="entry name" value="Beta-galactosidase"/>
    <property type="match status" value="1"/>
</dbReference>
<dbReference type="EC" id="3.2.1.23" evidence="4"/>
<evidence type="ECO:0000256" key="9">
    <source>
        <dbReference type="ARBA" id="ARBA00023295"/>
    </source>
</evidence>
<sequence length="407" mass="45076">MIEEPIGVWGSENITFQGVLEHLNVTKDQSDYLWYMTRIYVRDSDISFWEENEISPTLSIDSMRDFMRVFINGRHAGSAKGDWVKVLQPLQLSQGFNDIVLLSETVGLQNYGAFLEKDGAGFRGQVKLTGFKNGDIDLTQSSWTYQIGLQGEFQKFYAVNGDASTKWVEVSKEVLPAGFSWYKAHFDAPDGTDPVVLDLSTMSKGQAWVNGHHMGRYWTLTAPKDGCQENCDYRGAYNENKCTTNCGKPTQTWYHIPRSWLQPSDNLLVIFEETDKTPFDISLKIRFTGTVCGQVSENHYPSLNLWGQLQSSTNTPAAVHLQCDPGHTISSIEFASYGTPQGSCQKFSKGSCHASNSELVVSEACQGRNSCSISVSNDAFGDPCNGVTKTLAVEVQCSAYIGSSASK</sequence>
<keyword evidence="9" id="KW-0326">Glycosidase</keyword>
<proteinExistence type="inferred from homology"/>
<feature type="domain" description="SUEL-type lectin" evidence="10">
    <location>
        <begin position="313"/>
        <end position="398"/>
    </location>
</feature>
<evidence type="ECO:0000256" key="3">
    <source>
        <dbReference type="ARBA" id="ARBA00009809"/>
    </source>
</evidence>
<evidence type="ECO:0000256" key="6">
    <source>
        <dbReference type="ARBA" id="ARBA00022525"/>
    </source>
</evidence>
<dbReference type="Gene3D" id="2.60.120.740">
    <property type="match status" value="1"/>
</dbReference>
<dbReference type="InterPro" id="IPR048913">
    <property type="entry name" value="BetaGal_gal-bd"/>
</dbReference>
<organism evidence="11 12">
    <name type="scientific">Lithospermum erythrorhizon</name>
    <name type="common">Purple gromwell</name>
    <name type="synonym">Lithospermum officinale var. erythrorhizon</name>
    <dbReference type="NCBI Taxonomy" id="34254"/>
    <lineage>
        <taxon>Eukaryota</taxon>
        <taxon>Viridiplantae</taxon>
        <taxon>Streptophyta</taxon>
        <taxon>Embryophyta</taxon>
        <taxon>Tracheophyta</taxon>
        <taxon>Spermatophyta</taxon>
        <taxon>Magnoliopsida</taxon>
        <taxon>eudicotyledons</taxon>
        <taxon>Gunneridae</taxon>
        <taxon>Pentapetalae</taxon>
        <taxon>asterids</taxon>
        <taxon>lamiids</taxon>
        <taxon>Boraginales</taxon>
        <taxon>Boraginaceae</taxon>
        <taxon>Boraginoideae</taxon>
        <taxon>Lithospermeae</taxon>
        <taxon>Lithospermum</taxon>
    </lineage>
</organism>
<evidence type="ECO:0000313" key="12">
    <source>
        <dbReference type="Proteomes" id="UP001454036"/>
    </source>
</evidence>
<dbReference type="Gene3D" id="2.60.120.260">
    <property type="entry name" value="Galactose-binding domain-like"/>
    <property type="match status" value="2"/>
</dbReference>
<dbReference type="Pfam" id="PF21467">
    <property type="entry name" value="BetaGal_gal-bd"/>
    <property type="match status" value="1"/>
</dbReference>
<evidence type="ECO:0000256" key="5">
    <source>
        <dbReference type="ARBA" id="ARBA00022523"/>
    </source>
</evidence>
<dbReference type="InterPro" id="IPR043159">
    <property type="entry name" value="Lectin_gal-bd_sf"/>
</dbReference>
<accession>A0AAV3RC59</accession>
<keyword evidence="5" id="KW-0052">Apoplast</keyword>
<dbReference type="GO" id="GO:0030246">
    <property type="term" value="F:carbohydrate binding"/>
    <property type="evidence" value="ECO:0007669"/>
    <property type="project" value="InterPro"/>
</dbReference>
<reference evidence="11 12" key="1">
    <citation type="submission" date="2024-01" db="EMBL/GenBank/DDBJ databases">
        <title>The complete chloroplast genome sequence of Lithospermum erythrorhizon: insights into the phylogenetic relationship among Boraginaceae species and the maternal lineages of purple gromwells.</title>
        <authorList>
            <person name="Okada T."/>
            <person name="Watanabe K."/>
        </authorList>
    </citation>
    <scope>NUCLEOTIDE SEQUENCE [LARGE SCALE GENOMIC DNA]</scope>
</reference>
<dbReference type="EMBL" id="BAABME010008594">
    <property type="protein sequence ID" value="GAA0173430.1"/>
    <property type="molecule type" value="Genomic_DNA"/>
</dbReference>
<evidence type="ECO:0000256" key="8">
    <source>
        <dbReference type="ARBA" id="ARBA00022801"/>
    </source>
</evidence>
<keyword evidence="8" id="KW-0378">Hydrolase</keyword>
<name>A0AAV3RC59_LITER</name>
<dbReference type="PANTHER" id="PTHR23421">
    <property type="entry name" value="BETA-GALACTOSIDASE RELATED"/>
    <property type="match status" value="1"/>
</dbReference>
<dbReference type="SUPFAM" id="SSF49785">
    <property type="entry name" value="Galactose-binding domain-like"/>
    <property type="match status" value="2"/>
</dbReference>
<evidence type="ECO:0000313" key="11">
    <source>
        <dbReference type="EMBL" id="GAA0173430.1"/>
    </source>
</evidence>
<dbReference type="InterPro" id="IPR008979">
    <property type="entry name" value="Galactose-bd-like_sf"/>
</dbReference>
<evidence type="ECO:0000256" key="2">
    <source>
        <dbReference type="ARBA" id="ARBA00004271"/>
    </source>
</evidence>
<evidence type="ECO:0000256" key="4">
    <source>
        <dbReference type="ARBA" id="ARBA00012756"/>
    </source>
</evidence>
<dbReference type="FunFam" id="2.60.120.260:FF:000107">
    <property type="entry name" value="Beta-galactosidase"/>
    <property type="match status" value="1"/>
</dbReference>
<dbReference type="GO" id="GO:0005975">
    <property type="term" value="P:carbohydrate metabolic process"/>
    <property type="evidence" value="ECO:0007669"/>
    <property type="project" value="InterPro"/>
</dbReference>
<comment type="similarity">
    <text evidence="3">Belongs to the glycosyl hydrolase 35 family.</text>
</comment>
<dbReference type="PROSITE" id="PS50228">
    <property type="entry name" value="SUEL_LECTIN"/>
    <property type="match status" value="1"/>
</dbReference>
<keyword evidence="12" id="KW-1185">Reference proteome</keyword>
<comment type="catalytic activity">
    <reaction evidence="1">
        <text>Hydrolysis of terminal non-reducing beta-D-galactose residues in beta-D-galactosides.</text>
        <dbReference type="EC" id="3.2.1.23"/>
    </reaction>
</comment>
<dbReference type="GO" id="GO:0048046">
    <property type="term" value="C:apoplast"/>
    <property type="evidence" value="ECO:0007669"/>
    <property type="project" value="UniProtKB-SubCell"/>
</dbReference>
<comment type="subcellular location">
    <subcellularLocation>
        <location evidence="2">Secreted</location>
        <location evidence="2">Extracellular space</location>
        <location evidence="2">Apoplast</location>
    </subcellularLocation>
</comment>
<dbReference type="AlphaFoldDB" id="A0AAV3RC59"/>
<keyword evidence="7" id="KW-0732">Signal</keyword>
<dbReference type="Pfam" id="PF02140">
    <property type="entry name" value="SUEL_Lectin"/>
    <property type="match status" value="1"/>
</dbReference>
<dbReference type="CDD" id="cd22842">
    <property type="entry name" value="Gal_Rha_Lectin_BGal"/>
    <property type="match status" value="1"/>
</dbReference>
<dbReference type="InterPro" id="IPR001944">
    <property type="entry name" value="Glycoside_Hdrlase_35"/>
</dbReference>
<comment type="caution">
    <text evidence="11">The sequence shown here is derived from an EMBL/GenBank/DDBJ whole genome shotgun (WGS) entry which is preliminary data.</text>
</comment>
<dbReference type="PRINTS" id="PR00742">
    <property type="entry name" value="GLHYDRLASE35"/>
</dbReference>
<evidence type="ECO:0000256" key="7">
    <source>
        <dbReference type="ARBA" id="ARBA00022729"/>
    </source>
</evidence>